<feature type="compositionally biased region" description="Basic residues" evidence="1">
    <location>
        <begin position="149"/>
        <end position="164"/>
    </location>
</feature>
<feature type="compositionally biased region" description="Basic residues" evidence="1">
    <location>
        <begin position="66"/>
        <end position="77"/>
    </location>
</feature>
<dbReference type="AlphaFoldDB" id="A0A6J4TF00"/>
<feature type="compositionally biased region" description="Basic and acidic residues" evidence="1">
    <location>
        <begin position="165"/>
        <end position="174"/>
    </location>
</feature>
<sequence>VPPPPRRAPGRRADPRGARRRRPRRSREGSVHGVQGAVRLRQRVHRRQGPRQVHEGLQGAAVGRQRGPRARRSRRLRPGHDQDQGHAGVLHAEGRQRRRPGRRPHPRGRRRRRRPRRGRSVRGHREEEGLRHDVGADRRGDPQEPARVLRQRAQRGVPRRRRARPAPEERRQEV</sequence>
<feature type="compositionally biased region" description="Basic and acidic residues" evidence="1">
    <location>
        <begin position="123"/>
        <end position="144"/>
    </location>
</feature>
<accession>A0A6J4TF00</accession>
<evidence type="ECO:0000256" key="1">
    <source>
        <dbReference type="SAM" id="MobiDB-lite"/>
    </source>
</evidence>
<feature type="non-terminal residue" evidence="2">
    <location>
        <position position="174"/>
    </location>
</feature>
<evidence type="ECO:0000313" key="2">
    <source>
        <dbReference type="EMBL" id="CAA9521649.1"/>
    </source>
</evidence>
<organism evidence="2">
    <name type="scientific">uncultured Solirubrobacteraceae bacterium</name>
    <dbReference type="NCBI Taxonomy" id="1162706"/>
    <lineage>
        <taxon>Bacteria</taxon>
        <taxon>Bacillati</taxon>
        <taxon>Actinomycetota</taxon>
        <taxon>Thermoleophilia</taxon>
        <taxon>Solirubrobacterales</taxon>
        <taxon>Solirubrobacteraceae</taxon>
        <taxon>environmental samples</taxon>
    </lineage>
</organism>
<reference evidence="2" key="1">
    <citation type="submission" date="2020-02" db="EMBL/GenBank/DDBJ databases">
        <authorList>
            <person name="Meier V. D."/>
        </authorList>
    </citation>
    <scope>NUCLEOTIDE SEQUENCE</scope>
    <source>
        <strain evidence="2">AVDCRST_MAG13</strain>
    </source>
</reference>
<dbReference type="EMBL" id="CADCVO010000539">
    <property type="protein sequence ID" value="CAA9521649.1"/>
    <property type="molecule type" value="Genomic_DNA"/>
</dbReference>
<protein>
    <submittedName>
        <fullName evidence="2">Uncharacterized protein</fullName>
    </submittedName>
</protein>
<feature type="non-terminal residue" evidence="2">
    <location>
        <position position="1"/>
    </location>
</feature>
<feature type="compositionally biased region" description="Basic residues" evidence="1">
    <location>
        <begin position="40"/>
        <end position="49"/>
    </location>
</feature>
<proteinExistence type="predicted"/>
<gene>
    <name evidence="2" type="ORF">AVDCRST_MAG13-3414</name>
</gene>
<feature type="region of interest" description="Disordered" evidence="1">
    <location>
        <begin position="1"/>
        <end position="174"/>
    </location>
</feature>
<name>A0A6J4TF00_9ACTN</name>
<feature type="compositionally biased region" description="Basic residues" evidence="1">
    <location>
        <begin position="96"/>
        <end position="122"/>
    </location>
</feature>